<evidence type="ECO:0000313" key="5">
    <source>
        <dbReference type="Proteomes" id="UP000019275"/>
    </source>
</evidence>
<comment type="caution">
    <text evidence="4">The sequence shown here is derived from an EMBL/GenBank/DDBJ whole genome shotgun (WGS) entry which is preliminary data.</text>
</comment>
<keyword evidence="5" id="KW-1185">Reference proteome</keyword>
<accession>A0ABN0RMD9</accession>
<dbReference type="Proteomes" id="UP000019275">
    <property type="component" value="Unassembled WGS sequence"/>
</dbReference>
<dbReference type="SUPFAM" id="SSF51905">
    <property type="entry name" value="FAD/NAD(P)-binding domain"/>
    <property type="match status" value="1"/>
</dbReference>
<evidence type="ECO:0000256" key="2">
    <source>
        <dbReference type="ARBA" id="ARBA00023002"/>
    </source>
</evidence>
<dbReference type="PRINTS" id="PR00368">
    <property type="entry name" value="FADPNR"/>
</dbReference>
<dbReference type="EMBL" id="ARZX01000015">
    <property type="protein sequence ID" value="EWH12964.1"/>
    <property type="molecule type" value="Genomic_DNA"/>
</dbReference>
<protein>
    <submittedName>
        <fullName evidence="4">FAD-dependent pyridine nucleotide-disulfide oxidoreductase</fullName>
    </submittedName>
</protein>
<gene>
    <name evidence="4" type="ORF">KLA_11535</name>
</gene>
<dbReference type="Pfam" id="PF07992">
    <property type="entry name" value="Pyr_redox_2"/>
    <property type="match status" value="1"/>
</dbReference>
<sequence>MIRRAVIKTFAISGIAITVQNPLWNFSKYVYKMNKTDFDVVIIGGSYAGLSAAMALGRSLKKTLVIDAGKPCNAQTPHAHNFLSQDGSKPGEILKIGKEQLAAYNSVTYHNGFVVNAKKTNAIFSVTTDNEKVFTAKKIIIATGIKDLLPNIQGFSSCWGISVIHCPYCHGYEYKNKKTAIIANGDRAFHLASLVNNLTNNSTIITMGKNNFSDEELKKLKQHNIKINEKEIETIVHANGQLEKIEFKDGSSENYDCAYADVPFKQSTNIAEQLGCKLTENGHIEVNPMQKTTVDGVYACGDNSSRLRALSSAVYTGNLAGAMLNNELTQENF</sequence>
<dbReference type="InterPro" id="IPR023753">
    <property type="entry name" value="FAD/NAD-binding_dom"/>
</dbReference>
<evidence type="ECO:0000256" key="1">
    <source>
        <dbReference type="ARBA" id="ARBA00022630"/>
    </source>
</evidence>
<evidence type="ECO:0000313" key="4">
    <source>
        <dbReference type="EMBL" id="EWH12964.1"/>
    </source>
</evidence>
<proteinExistence type="predicted"/>
<dbReference type="PANTHER" id="PTHR48105">
    <property type="entry name" value="THIOREDOXIN REDUCTASE 1-RELATED-RELATED"/>
    <property type="match status" value="1"/>
</dbReference>
<feature type="domain" description="FAD/NAD(P)-binding" evidence="3">
    <location>
        <begin position="38"/>
        <end position="316"/>
    </location>
</feature>
<name>A0ABN0RMD9_9FLAO</name>
<dbReference type="RefSeq" id="WP_084470720.1">
    <property type="nucleotide sequence ID" value="NZ_ARZX01000015.1"/>
</dbReference>
<dbReference type="InterPro" id="IPR050097">
    <property type="entry name" value="Ferredoxin-NADP_redctase_2"/>
</dbReference>
<reference evidence="4 5" key="1">
    <citation type="journal article" date="2014" name="Genome Announc.">
        <title>Draft Genome Sequence of the Carrageenan-Degrading Bacterium Cellulophaga sp. Strain KL-A, Isolated from Decaying Marine Algae.</title>
        <authorList>
            <person name="Shan D."/>
            <person name="Ying J."/>
            <person name="Li X."/>
            <person name="Gao Z."/>
            <person name="Wei G."/>
            <person name="Shao Z."/>
        </authorList>
    </citation>
    <scope>NUCLEOTIDE SEQUENCE [LARGE SCALE GENOMIC DNA]</scope>
    <source>
        <strain evidence="4 5">KL-A</strain>
    </source>
</reference>
<dbReference type="InterPro" id="IPR036188">
    <property type="entry name" value="FAD/NAD-bd_sf"/>
</dbReference>
<evidence type="ECO:0000259" key="3">
    <source>
        <dbReference type="Pfam" id="PF07992"/>
    </source>
</evidence>
<keyword evidence="2" id="KW-0560">Oxidoreductase</keyword>
<keyword evidence="1" id="KW-0285">Flavoprotein</keyword>
<dbReference type="PRINTS" id="PR00469">
    <property type="entry name" value="PNDRDTASEII"/>
</dbReference>
<dbReference type="Gene3D" id="3.50.50.60">
    <property type="entry name" value="FAD/NAD(P)-binding domain"/>
    <property type="match status" value="2"/>
</dbReference>
<organism evidence="4 5">
    <name type="scientific">Cellulophaga geojensis KL-A</name>
    <dbReference type="NCBI Taxonomy" id="1328323"/>
    <lineage>
        <taxon>Bacteria</taxon>
        <taxon>Pseudomonadati</taxon>
        <taxon>Bacteroidota</taxon>
        <taxon>Flavobacteriia</taxon>
        <taxon>Flavobacteriales</taxon>
        <taxon>Flavobacteriaceae</taxon>
        <taxon>Cellulophaga</taxon>
    </lineage>
</organism>